<keyword evidence="2" id="KW-1185">Reference proteome</keyword>
<dbReference type="AlphaFoldDB" id="W4HGH2"/>
<accession>W4HGH2</accession>
<proteinExistence type="predicted"/>
<evidence type="ECO:0000313" key="1">
    <source>
        <dbReference type="EMBL" id="ETW11246.1"/>
    </source>
</evidence>
<sequence length="166" mass="19303">MFRIAEEFYGTSISYTLQRDVLQMMQEWSGNIIVIEGRWWPEQDDDYRDVVEDILAQSNSDGRHGRRYLEFEEPEMYPDWQPMQGHRDDSVFADTGDALHQHLGELIDGTDITITGGWRETNLKTSPIDMIAFKLLTYCPTSSIEIARNAYDQDIAGEEYLARIAW</sequence>
<name>W4HGH2_9RHOB</name>
<protein>
    <submittedName>
        <fullName evidence="1">Uncharacterized protein</fullName>
    </submittedName>
</protein>
<evidence type="ECO:0000313" key="2">
    <source>
        <dbReference type="Proteomes" id="UP000019063"/>
    </source>
</evidence>
<dbReference type="EMBL" id="AQQW01000014">
    <property type="protein sequence ID" value="ETW11246.1"/>
    <property type="molecule type" value="Genomic_DNA"/>
</dbReference>
<dbReference type="Proteomes" id="UP000019063">
    <property type="component" value="Unassembled WGS sequence"/>
</dbReference>
<gene>
    <name evidence="1" type="ORF">ATO8_18120</name>
</gene>
<reference evidence="1 2" key="1">
    <citation type="journal article" date="2014" name="Antonie Van Leeuwenhoek">
        <title>Roseivivax atlanticus sp. nov., isolated from surface seawater of the Atlantic Ocean.</title>
        <authorList>
            <person name="Li G."/>
            <person name="Lai Q."/>
            <person name="Liu X."/>
            <person name="Sun F."/>
            <person name="Shao Z."/>
        </authorList>
    </citation>
    <scope>NUCLEOTIDE SEQUENCE [LARGE SCALE GENOMIC DNA]</scope>
    <source>
        <strain evidence="1 2">22II-s10s</strain>
    </source>
</reference>
<organism evidence="1 2">
    <name type="scientific">Roseivivax marinus</name>
    <dbReference type="NCBI Taxonomy" id="1379903"/>
    <lineage>
        <taxon>Bacteria</taxon>
        <taxon>Pseudomonadati</taxon>
        <taxon>Pseudomonadota</taxon>
        <taxon>Alphaproteobacteria</taxon>
        <taxon>Rhodobacterales</taxon>
        <taxon>Roseobacteraceae</taxon>
        <taxon>Roseivivax</taxon>
    </lineage>
</organism>
<comment type="caution">
    <text evidence="1">The sequence shown here is derived from an EMBL/GenBank/DDBJ whole genome shotgun (WGS) entry which is preliminary data.</text>
</comment>